<name>A0A261RJL7_9BORD</name>
<dbReference type="PANTHER" id="PTHR30203">
    <property type="entry name" value="OUTER MEMBRANE CATION EFFLUX PROTEIN"/>
    <property type="match status" value="1"/>
</dbReference>
<dbReference type="Proteomes" id="UP000216947">
    <property type="component" value="Unassembled WGS sequence"/>
</dbReference>
<feature type="coiled-coil region" evidence="3">
    <location>
        <begin position="231"/>
        <end position="258"/>
    </location>
</feature>
<feature type="signal peptide" evidence="2">
    <location>
        <begin position="1"/>
        <end position="27"/>
    </location>
</feature>
<protein>
    <submittedName>
        <fullName evidence="4">Multidrug transporter</fullName>
    </submittedName>
</protein>
<evidence type="ECO:0000256" key="2">
    <source>
        <dbReference type="RuleBase" id="RU362097"/>
    </source>
</evidence>
<keyword evidence="2" id="KW-0472">Membrane</keyword>
<dbReference type="EMBL" id="NEVK01000003">
    <property type="protein sequence ID" value="OZI25244.1"/>
    <property type="molecule type" value="Genomic_DNA"/>
</dbReference>
<proteinExistence type="inferred from homology"/>
<dbReference type="RefSeq" id="WP_094796376.1">
    <property type="nucleotide sequence ID" value="NZ_NEVK01000003.1"/>
</dbReference>
<sequence length="488" mass="52234">MKPGMNRPVLRSLGLALALALAGCTLAPEYERPAAPVDSAYPSGPAYGENGQGARSGVAAADMGWRDFFADPLLQRLISTALQANRDLRVAALNVQEARAQYRIERASLLPGVGIGGQGTVQRLPGDLTQSGQSGISRTYQVGGSIPAWELDLFGRIRSLSDQALQLYLAQDETRTATQLSLIAETASAYLTLRADQELLELTRSTLAAQQDSYSLTRQSYEVGVATELDLSQAEIALRTAERNLSEYTRRVAQDRNALTLLVGQPLADDVAARLARATTLSDDVMPHTLPVGLPSDLLARRPDIRAAEHQLQAANANIGAARAAFFPRISLTGSAGSASSSLDGLFDAGSGAWSFMPSITVPIFAGGALRASLDAATVRKDIRVAQYEKSIQTAFREVSDALAGRGTLQTQIAAQRQLVDASQRAYTLAQQRFDLGVDNYLSVLDAQRSLYSSQQALVEMRLARLTNLVSLYRALGGGWTEHTVTAG</sequence>
<dbReference type="SUPFAM" id="SSF56954">
    <property type="entry name" value="Outer membrane efflux proteins (OEP)"/>
    <property type="match status" value="1"/>
</dbReference>
<keyword evidence="2" id="KW-1134">Transmembrane beta strand</keyword>
<dbReference type="GO" id="GO:0005886">
    <property type="term" value="C:plasma membrane"/>
    <property type="evidence" value="ECO:0007669"/>
    <property type="project" value="UniProtKB-SubCell"/>
</dbReference>
<dbReference type="AlphaFoldDB" id="A0A261RJL7"/>
<keyword evidence="2" id="KW-0564">Palmitate</keyword>
<keyword evidence="5" id="KW-1185">Reference proteome</keyword>
<dbReference type="GO" id="GO:0015562">
    <property type="term" value="F:efflux transmembrane transporter activity"/>
    <property type="evidence" value="ECO:0007669"/>
    <property type="project" value="InterPro"/>
</dbReference>
<dbReference type="InterPro" id="IPR010131">
    <property type="entry name" value="MdtP/NodT-like"/>
</dbReference>
<dbReference type="Pfam" id="PF02321">
    <property type="entry name" value="OEP"/>
    <property type="match status" value="2"/>
</dbReference>
<accession>A0A261RJL7</accession>
<feature type="chain" id="PRO_5011822202" evidence="2">
    <location>
        <begin position="28"/>
        <end position="488"/>
    </location>
</feature>
<comment type="similarity">
    <text evidence="1 2">Belongs to the outer membrane factor (OMF) (TC 1.B.17) family.</text>
</comment>
<dbReference type="NCBIfam" id="TIGR01845">
    <property type="entry name" value="outer_NodT"/>
    <property type="match status" value="1"/>
</dbReference>
<keyword evidence="2" id="KW-0812">Transmembrane</keyword>
<gene>
    <name evidence="4" type="ORF">CAL19_07205</name>
</gene>
<dbReference type="Gene3D" id="1.20.1600.10">
    <property type="entry name" value="Outer membrane efflux proteins (OEP)"/>
    <property type="match status" value="1"/>
</dbReference>
<keyword evidence="3" id="KW-0175">Coiled coil</keyword>
<comment type="subcellular location">
    <subcellularLocation>
        <location evidence="2">Cell membrane</location>
        <topology evidence="2">Lipid-anchor</topology>
    </subcellularLocation>
</comment>
<evidence type="ECO:0000313" key="5">
    <source>
        <dbReference type="Proteomes" id="UP000216947"/>
    </source>
</evidence>
<evidence type="ECO:0000256" key="3">
    <source>
        <dbReference type="SAM" id="Coils"/>
    </source>
</evidence>
<reference evidence="5" key="1">
    <citation type="submission" date="2017-05" db="EMBL/GenBank/DDBJ databases">
        <title>Complete and WGS of Bordetella genogroups.</title>
        <authorList>
            <person name="Spilker T."/>
            <person name="Lipuma J."/>
        </authorList>
    </citation>
    <scope>NUCLEOTIDE SEQUENCE [LARGE SCALE GENOMIC DNA]</scope>
    <source>
        <strain evidence="5">AU18089</strain>
    </source>
</reference>
<dbReference type="PANTHER" id="PTHR30203:SF32">
    <property type="entry name" value="CATION EFFLUX SYSTEM PROTEIN CUSC"/>
    <property type="match status" value="1"/>
</dbReference>
<comment type="caution">
    <text evidence="4">The sequence shown here is derived from an EMBL/GenBank/DDBJ whole genome shotgun (WGS) entry which is preliminary data.</text>
</comment>
<keyword evidence="2" id="KW-0449">Lipoprotein</keyword>
<dbReference type="InterPro" id="IPR003423">
    <property type="entry name" value="OMP_efflux"/>
</dbReference>
<evidence type="ECO:0000313" key="4">
    <source>
        <dbReference type="EMBL" id="OZI25244.1"/>
    </source>
</evidence>
<dbReference type="PROSITE" id="PS51257">
    <property type="entry name" value="PROKAR_LIPOPROTEIN"/>
    <property type="match status" value="1"/>
</dbReference>
<keyword evidence="2" id="KW-0732">Signal</keyword>
<organism evidence="4 5">
    <name type="scientific">Bordetella genomosp. 7</name>
    <dbReference type="NCBI Taxonomy" id="1416805"/>
    <lineage>
        <taxon>Bacteria</taxon>
        <taxon>Pseudomonadati</taxon>
        <taxon>Pseudomonadota</taxon>
        <taxon>Betaproteobacteria</taxon>
        <taxon>Burkholderiales</taxon>
        <taxon>Alcaligenaceae</taxon>
        <taxon>Bordetella</taxon>
    </lineage>
</organism>
<dbReference type="Gene3D" id="2.20.200.10">
    <property type="entry name" value="Outer membrane efflux proteins (OEP)"/>
    <property type="match status" value="1"/>
</dbReference>
<evidence type="ECO:0000256" key="1">
    <source>
        <dbReference type="ARBA" id="ARBA00007613"/>
    </source>
</evidence>